<dbReference type="AlphaFoldDB" id="A0A1I7WRX3"/>
<sequence length="325" mass="37032">MSTFEMYVPDTMSESEAIEHKRKLENFGEQFGLGKISAPCNDLFAFGDKHKKRIKECEKLDLKFDALFKSKNPDWVAPVMGGRLVSTPVRRSPRRVERVIVRESVKEYTFDNAMSYLDHVMKKQSIPETIFQNQKKLNITQGLTLNDGPLLIGTFRSGQAKDLKRVNQTRNRGIGNKQNKKGRWDIQDMACNNSMICTDGSTFNADLCNYTDILNIQRDPEVRPNIWNDDVRSVLHSYRLVWRTLSNRIPKMILGISPDLLLSKSSGLGSQRVTLMDSFLDVCAETAVENSTKNTDFVDDVMRSERRDLAGAKRRNNLLIAGYAV</sequence>
<evidence type="ECO:0000313" key="1">
    <source>
        <dbReference type="Proteomes" id="UP000095283"/>
    </source>
</evidence>
<accession>A0A1I7WRX3</accession>
<evidence type="ECO:0000313" key="2">
    <source>
        <dbReference type="WBParaSite" id="Hba_07939"/>
    </source>
</evidence>
<reference evidence="2" key="1">
    <citation type="submission" date="2016-11" db="UniProtKB">
        <authorList>
            <consortium name="WormBaseParasite"/>
        </authorList>
    </citation>
    <scope>IDENTIFICATION</scope>
</reference>
<dbReference type="Proteomes" id="UP000095283">
    <property type="component" value="Unplaced"/>
</dbReference>
<protein>
    <submittedName>
        <fullName evidence="2">Endo/exonuclease/phosphatase domain-containing protein</fullName>
    </submittedName>
</protein>
<name>A0A1I7WRX3_HETBA</name>
<dbReference type="WBParaSite" id="Hba_07939">
    <property type="protein sequence ID" value="Hba_07939"/>
    <property type="gene ID" value="Hba_07939"/>
</dbReference>
<keyword evidence="1" id="KW-1185">Reference proteome</keyword>
<organism evidence="1 2">
    <name type="scientific">Heterorhabditis bacteriophora</name>
    <name type="common">Entomopathogenic nematode worm</name>
    <dbReference type="NCBI Taxonomy" id="37862"/>
    <lineage>
        <taxon>Eukaryota</taxon>
        <taxon>Metazoa</taxon>
        <taxon>Ecdysozoa</taxon>
        <taxon>Nematoda</taxon>
        <taxon>Chromadorea</taxon>
        <taxon>Rhabditida</taxon>
        <taxon>Rhabditina</taxon>
        <taxon>Rhabditomorpha</taxon>
        <taxon>Strongyloidea</taxon>
        <taxon>Heterorhabditidae</taxon>
        <taxon>Heterorhabditis</taxon>
    </lineage>
</organism>
<proteinExistence type="predicted"/>